<dbReference type="SUPFAM" id="SSF53335">
    <property type="entry name" value="S-adenosyl-L-methionine-dependent methyltransferases"/>
    <property type="match status" value="1"/>
</dbReference>
<comment type="caution">
    <text evidence="1">The sequence shown here is derived from an EMBL/GenBank/DDBJ whole genome shotgun (WGS) entry which is preliminary data.</text>
</comment>
<gene>
    <name evidence="1" type="ORF">ACFOEE_07070</name>
</gene>
<accession>A0ABV7CID1</accession>
<dbReference type="RefSeq" id="WP_377122539.1">
    <property type="nucleotide sequence ID" value="NZ_JBHRSD010000011.1"/>
</dbReference>
<dbReference type="CDD" id="cd02440">
    <property type="entry name" value="AdoMet_MTases"/>
    <property type="match status" value="1"/>
</dbReference>
<dbReference type="EMBL" id="JBHRSD010000011">
    <property type="protein sequence ID" value="MFC3032273.1"/>
    <property type="molecule type" value="Genomic_DNA"/>
</dbReference>
<sequence length="436" mass="48728">MRDLADLQRFKYLVDTLLTSTPDLVLMQPFTNELTAYLGNICGISAEFDLNDWQHAKTANGVAISPVSAAKCSLETLRSQIFMQGVQAAITDKLASKPSIHILYAGTGPYGTLLLPYLACHANLPIKVTLLDIHPENIAAVEKLIHHFGIENYIEALVCDDATSWQPELGKQFDLIISETMTALLKNEPQVWIFAHLVQFLAPDGCLIPEVISLKAQFLLKQIDDDDNLAAGEFFRLDQHSALSIQRKDLDCLQGHINVPAGITPKHKLGLTTDIQVYKQHTLTLRQCSLNLPFTLPQPKDLLEAGAQIRFAYETPAQPEFVFYFPQGQQPLSKANIVPSESPSPSGLFHLSRAFQQARLQKYGDKIQPNDTDRLREQVLCNALGLTLHQWYEHLFTCDSLEELEQCLQILNPKLHGPDFVQNLNSKLLSSHSDIS</sequence>
<name>A0ABV7CID1_9GAMM</name>
<keyword evidence="2" id="KW-1185">Reference proteome</keyword>
<evidence type="ECO:0000313" key="2">
    <source>
        <dbReference type="Proteomes" id="UP001595453"/>
    </source>
</evidence>
<dbReference type="Gene3D" id="3.40.50.150">
    <property type="entry name" value="Vaccinia Virus protein VP39"/>
    <property type="match status" value="1"/>
</dbReference>
<proteinExistence type="predicted"/>
<dbReference type="Proteomes" id="UP001595453">
    <property type="component" value="Unassembled WGS sequence"/>
</dbReference>
<reference evidence="2" key="1">
    <citation type="journal article" date="2019" name="Int. J. Syst. Evol. Microbiol.">
        <title>The Global Catalogue of Microorganisms (GCM) 10K type strain sequencing project: providing services to taxonomists for standard genome sequencing and annotation.</title>
        <authorList>
            <consortium name="The Broad Institute Genomics Platform"/>
            <consortium name="The Broad Institute Genome Sequencing Center for Infectious Disease"/>
            <person name="Wu L."/>
            <person name="Ma J."/>
        </authorList>
    </citation>
    <scope>NUCLEOTIDE SEQUENCE [LARGE SCALE GENOMIC DNA]</scope>
    <source>
        <strain evidence="2">KCTC 42730</strain>
    </source>
</reference>
<protein>
    <recommendedName>
        <fullName evidence="3">Phytanoyl-CoA dioxygenase</fullName>
    </recommendedName>
</protein>
<organism evidence="1 2">
    <name type="scientific">Pseudoalteromonas fenneropenaei</name>
    <dbReference type="NCBI Taxonomy" id="1737459"/>
    <lineage>
        <taxon>Bacteria</taxon>
        <taxon>Pseudomonadati</taxon>
        <taxon>Pseudomonadota</taxon>
        <taxon>Gammaproteobacteria</taxon>
        <taxon>Alteromonadales</taxon>
        <taxon>Pseudoalteromonadaceae</taxon>
        <taxon>Pseudoalteromonas</taxon>
    </lineage>
</organism>
<evidence type="ECO:0000313" key="1">
    <source>
        <dbReference type="EMBL" id="MFC3032273.1"/>
    </source>
</evidence>
<evidence type="ECO:0008006" key="3">
    <source>
        <dbReference type="Google" id="ProtNLM"/>
    </source>
</evidence>
<dbReference type="InterPro" id="IPR029063">
    <property type="entry name" value="SAM-dependent_MTases_sf"/>
</dbReference>